<organism evidence="2">
    <name type="scientific">Caenorhabditis brenneri</name>
    <name type="common">Nematode worm</name>
    <dbReference type="NCBI Taxonomy" id="135651"/>
    <lineage>
        <taxon>Eukaryota</taxon>
        <taxon>Metazoa</taxon>
        <taxon>Ecdysozoa</taxon>
        <taxon>Nematoda</taxon>
        <taxon>Chromadorea</taxon>
        <taxon>Rhabditida</taxon>
        <taxon>Rhabditina</taxon>
        <taxon>Rhabditomorpha</taxon>
        <taxon>Rhabditoidea</taxon>
        <taxon>Rhabditidae</taxon>
        <taxon>Peloderinae</taxon>
        <taxon>Caenorhabditis</taxon>
    </lineage>
</organism>
<gene>
    <name evidence="1" type="ORF">CAEBREN_14870</name>
</gene>
<sequence>MKTMMKNHLEAKVQEPVLLAQQLQFLQVKFKKIMKTTMKNLLEAKVREPVLPAQQLQSLQV</sequence>
<dbReference type="AlphaFoldDB" id="G0P0C3"/>
<dbReference type="HOGENOM" id="CLU_2924762_0_0_1"/>
<proteinExistence type="predicted"/>
<keyword evidence="2" id="KW-1185">Reference proteome</keyword>
<dbReference type="InParanoid" id="G0P0C3"/>
<evidence type="ECO:0000313" key="2">
    <source>
        <dbReference type="Proteomes" id="UP000008068"/>
    </source>
</evidence>
<dbReference type="Proteomes" id="UP000008068">
    <property type="component" value="Unassembled WGS sequence"/>
</dbReference>
<accession>G0P0C3</accession>
<name>G0P0C3_CAEBE</name>
<dbReference type="EMBL" id="GL379998">
    <property type="protein sequence ID" value="EGT41695.1"/>
    <property type="molecule type" value="Genomic_DNA"/>
</dbReference>
<protein>
    <submittedName>
        <fullName evidence="1">Uncharacterized protein</fullName>
    </submittedName>
</protein>
<reference evidence="2" key="1">
    <citation type="submission" date="2011-07" db="EMBL/GenBank/DDBJ databases">
        <authorList>
            <consortium name="Caenorhabditis brenneri Sequencing and Analysis Consortium"/>
            <person name="Wilson R.K."/>
        </authorList>
    </citation>
    <scope>NUCLEOTIDE SEQUENCE [LARGE SCALE GENOMIC DNA]</scope>
    <source>
        <strain evidence="2">PB2801</strain>
    </source>
</reference>
<evidence type="ECO:0000313" key="1">
    <source>
        <dbReference type="EMBL" id="EGT41695.1"/>
    </source>
</evidence>